<keyword evidence="5" id="KW-1185">Reference proteome</keyword>
<dbReference type="PANTHER" id="PTHR11208:SF147">
    <property type="entry name" value="RNA-BINDING PROTEIN ASD-2"/>
    <property type="match status" value="1"/>
</dbReference>
<dbReference type="GO" id="GO:0003729">
    <property type="term" value="F:mRNA binding"/>
    <property type="evidence" value="ECO:0007669"/>
    <property type="project" value="TreeGrafter"/>
</dbReference>
<gene>
    <name evidence="4" type="ORF">NLS_LOCUS4150</name>
</gene>
<evidence type="ECO:0000259" key="3">
    <source>
        <dbReference type="SMART" id="SM00322"/>
    </source>
</evidence>
<proteinExistence type="predicted"/>
<keyword evidence="1" id="KW-0694">RNA-binding</keyword>
<dbReference type="STRING" id="42156.A0A3P6TCV2"/>
<dbReference type="InterPro" id="IPR004087">
    <property type="entry name" value="KH_dom"/>
</dbReference>
<evidence type="ECO:0000256" key="1">
    <source>
        <dbReference type="ARBA" id="ARBA00022884"/>
    </source>
</evidence>
<evidence type="ECO:0000256" key="2">
    <source>
        <dbReference type="SAM" id="MobiDB-lite"/>
    </source>
</evidence>
<feature type="compositionally biased region" description="Polar residues" evidence="2">
    <location>
        <begin position="21"/>
        <end position="31"/>
    </location>
</feature>
<dbReference type="SMART" id="SM00322">
    <property type="entry name" value="KH"/>
    <property type="match status" value="1"/>
</dbReference>
<name>A0A3P6TCV2_LITSI</name>
<dbReference type="EMBL" id="UYRX01000253">
    <property type="protein sequence ID" value="VDK78635.1"/>
    <property type="molecule type" value="Genomic_DNA"/>
</dbReference>
<dbReference type="AlphaFoldDB" id="A0A3P6TCV2"/>
<dbReference type="Proteomes" id="UP000277928">
    <property type="component" value="Unassembled WGS sequence"/>
</dbReference>
<sequence length="239" mass="27476">MQESKEDCDVSQIREGRDTADSGSFRSSAPNLSIPELDAREDPYESTKYLDDLVKDMRTLDAIQMAHPEKLRNTYSLLVNEIDRVWAIIYMRTQQDDKVYYLQQQKARGTFVTIHEKILIPENPNCKFIGRILGPRGISVKQLEAKTHCRILIRGKGSIKDPHREARLRSRVGWEHLSEPLHVLVTATDISHDRCVRKLACGVQCIKTLLSTNNDEHKRIQLIQLAIINGTYRPTRARC</sequence>
<dbReference type="InterPro" id="IPR045071">
    <property type="entry name" value="BBP-like"/>
</dbReference>
<protein>
    <recommendedName>
        <fullName evidence="3">K Homology domain-containing protein</fullName>
    </recommendedName>
</protein>
<evidence type="ECO:0000313" key="4">
    <source>
        <dbReference type="EMBL" id="VDK78635.1"/>
    </source>
</evidence>
<dbReference type="PANTHER" id="PTHR11208">
    <property type="entry name" value="RNA-BINDING PROTEIN RELATED"/>
    <property type="match status" value="1"/>
</dbReference>
<dbReference type="Pfam" id="PF22675">
    <property type="entry name" value="KH-I_KHDC4-BBP"/>
    <property type="match status" value="1"/>
</dbReference>
<dbReference type="SUPFAM" id="SSF54791">
    <property type="entry name" value="Eukaryotic type KH-domain (KH-domain type I)"/>
    <property type="match status" value="1"/>
</dbReference>
<feature type="region of interest" description="Disordered" evidence="2">
    <location>
        <begin position="1"/>
        <end position="38"/>
    </location>
</feature>
<dbReference type="Gene3D" id="3.30.1370.10">
    <property type="entry name" value="K Homology domain, type 1"/>
    <property type="match status" value="1"/>
</dbReference>
<dbReference type="OrthoDB" id="6777263at2759"/>
<dbReference type="GO" id="GO:0005634">
    <property type="term" value="C:nucleus"/>
    <property type="evidence" value="ECO:0007669"/>
    <property type="project" value="TreeGrafter"/>
</dbReference>
<organism evidence="4 5">
    <name type="scientific">Litomosoides sigmodontis</name>
    <name type="common">Filarial nematode worm</name>
    <dbReference type="NCBI Taxonomy" id="42156"/>
    <lineage>
        <taxon>Eukaryota</taxon>
        <taxon>Metazoa</taxon>
        <taxon>Ecdysozoa</taxon>
        <taxon>Nematoda</taxon>
        <taxon>Chromadorea</taxon>
        <taxon>Rhabditida</taxon>
        <taxon>Spirurina</taxon>
        <taxon>Spiruromorpha</taxon>
        <taxon>Filarioidea</taxon>
        <taxon>Onchocercidae</taxon>
        <taxon>Litomosoides</taxon>
    </lineage>
</organism>
<reference evidence="4 5" key="1">
    <citation type="submission" date="2018-08" db="EMBL/GenBank/DDBJ databases">
        <authorList>
            <person name="Laetsch R D."/>
            <person name="Stevens L."/>
            <person name="Kumar S."/>
            <person name="Blaxter L. M."/>
        </authorList>
    </citation>
    <scope>NUCLEOTIDE SEQUENCE [LARGE SCALE GENOMIC DNA]</scope>
</reference>
<dbReference type="OMA" id="NRIGWEH"/>
<dbReference type="GO" id="GO:0048024">
    <property type="term" value="P:regulation of mRNA splicing, via spliceosome"/>
    <property type="evidence" value="ECO:0007669"/>
    <property type="project" value="TreeGrafter"/>
</dbReference>
<accession>A0A3P6TCV2</accession>
<evidence type="ECO:0000313" key="5">
    <source>
        <dbReference type="Proteomes" id="UP000277928"/>
    </source>
</evidence>
<dbReference type="InterPro" id="IPR055256">
    <property type="entry name" value="KH_1_KHDC4/BBP-like"/>
</dbReference>
<feature type="domain" description="K Homology" evidence="3">
    <location>
        <begin position="112"/>
        <end position="204"/>
    </location>
</feature>
<dbReference type="InterPro" id="IPR036612">
    <property type="entry name" value="KH_dom_type_1_sf"/>
</dbReference>
<feature type="compositionally biased region" description="Basic and acidic residues" evidence="2">
    <location>
        <begin position="1"/>
        <end position="20"/>
    </location>
</feature>